<feature type="region of interest" description="Disordered" evidence="1">
    <location>
        <begin position="54"/>
        <end position="163"/>
    </location>
</feature>
<reference evidence="2" key="1">
    <citation type="journal article" date="2023" name="Science">
        <title>Genome structures resolve the early diversification of teleost fishes.</title>
        <authorList>
            <person name="Parey E."/>
            <person name="Louis A."/>
            <person name="Montfort J."/>
            <person name="Bouchez O."/>
            <person name="Roques C."/>
            <person name="Iampietro C."/>
            <person name="Lluch J."/>
            <person name="Castinel A."/>
            <person name="Donnadieu C."/>
            <person name="Desvignes T."/>
            <person name="Floi Bucao C."/>
            <person name="Jouanno E."/>
            <person name="Wen M."/>
            <person name="Mejri S."/>
            <person name="Dirks R."/>
            <person name="Jansen H."/>
            <person name="Henkel C."/>
            <person name="Chen W.J."/>
            <person name="Zahm M."/>
            <person name="Cabau C."/>
            <person name="Klopp C."/>
            <person name="Thompson A.W."/>
            <person name="Robinson-Rechavi M."/>
            <person name="Braasch I."/>
            <person name="Lecointre G."/>
            <person name="Bobe J."/>
            <person name="Postlethwait J.H."/>
            <person name="Berthelot C."/>
            <person name="Roest Crollius H."/>
            <person name="Guiguen Y."/>
        </authorList>
    </citation>
    <scope>NUCLEOTIDE SEQUENCE</scope>
    <source>
        <strain evidence="2">WJC10195</strain>
    </source>
</reference>
<feature type="compositionally biased region" description="Low complexity" evidence="1">
    <location>
        <begin position="65"/>
        <end position="80"/>
    </location>
</feature>
<sequence>MKGRILQCGPIREVVRVTASLGRPLDPCLPPPPILSWAHPPPYQAVSRMDELKPPPYSECIQGGATSDAWPTPATATPNPRRVTDAPPSLQPTLSGRAASAPMGRGGSTRGRAASAPTGRGGSTRSRADSVPTGRGGSTRSRADSVPTGRGGSAWSRNVELTL</sequence>
<gene>
    <name evidence="2" type="ORF">SKAU_G00381940</name>
</gene>
<keyword evidence="3" id="KW-1185">Reference proteome</keyword>
<evidence type="ECO:0000313" key="2">
    <source>
        <dbReference type="EMBL" id="KAJ8336974.1"/>
    </source>
</evidence>
<dbReference type="EMBL" id="JAINUF010000019">
    <property type="protein sequence ID" value="KAJ8336974.1"/>
    <property type="molecule type" value="Genomic_DNA"/>
</dbReference>
<evidence type="ECO:0000313" key="3">
    <source>
        <dbReference type="Proteomes" id="UP001152622"/>
    </source>
</evidence>
<comment type="caution">
    <text evidence="2">The sequence shown here is derived from an EMBL/GenBank/DDBJ whole genome shotgun (WGS) entry which is preliminary data.</text>
</comment>
<protein>
    <submittedName>
        <fullName evidence="2">Uncharacterized protein</fullName>
    </submittedName>
</protein>
<name>A0A9Q1IES5_SYNKA</name>
<proteinExistence type="predicted"/>
<organism evidence="2 3">
    <name type="scientific">Synaphobranchus kaupii</name>
    <name type="common">Kaup's arrowtooth eel</name>
    <dbReference type="NCBI Taxonomy" id="118154"/>
    <lineage>
        <taxon>Eukaryota</taxon>
        <taxon>Metazoa</taxon>
        <taxon>Chordata</taxon>
        <taxon>Craniata</taxon>
        <taxon>Vertebrata</taxon>
        <taxon>Euteleostomi</taxon>
        <taxon>Actinopterygii</taxon>
        <taxon>Neopterygii</taxon>
        <taxon>Teleostei</taxon>
        <taxon>Anguilliformes</taxon>
        <taxon>Synaphobranchidae</taxon>
        <taxon>Synaphobranchus</taxon>
    </lineage>
</organism>
<accession>A0A9Q1IES5</accession>
<evidence type="ECO:0000256" key="1">
    <source>
        <dbReference type="SAM" id="MobiDB-lite"/>
    </source>
</evidence>
<dbReference type="AlphaFoldDB" id="A0A9Q1IES5"/>
<dbReference type="Proteomes" id="UP001152622">
    <property type="component" value="Chromosome 19"/>
</dbReference>